<dbReference type="InterPro" id="IPR031327">
    <property type="entry name" value="MCM"/>
</dbReference>
<dbReference type="GO" id="GO:1990518">
    <property type="term" value="F:single-stranded 3'-5' DNA helicase activity"/>
    <property type="evidence" value="ECO:0007669"/>
    <property type="project" value="TreeGrafter"/>
</dbReference>
<evidence type="ECO:0000256" key="8">
    <source>
        <dbReference type="ARBA" id="ARBA00023125"/>
    </source>
</evidence>
<feature type="domain" description="MCM C-terminal AAA(+) ATPase" evidence="14">
    <location>
        <begin position="416"/>
        <end position="622"/>
    </location>
</feature>
<evidence type="ECO:0000259" key="14">
    <source>
        <dbReference type="PROSITE" id="PS50051"/>
    </source>
</evidence>
<dbReference type="PRINTS" id="PR01662">
    <property type="entry name" value="MCMPROTEIN6"/>
</dbReference>
<evidence type="ECO:0000256" key="11">
    <source>
        <dbReference type="RuleBase" id="RU004070"/>
    </source>
</evidence>
<evidence type="ECO:0000256" key="9">
    <source>
        <dbReference type="ARBA" id="ARBA00023242"/>
    </source>
</evidence>
<dbReference type="Pfam" id="PF14551">
    <property type="entry name" value="MCM_N"/>
    <property type="match status" value="1"/>
</dbReference>
<keyword evidence="5 12" id="KW-0378">Hydrolase</keyword>
<keyword evidence="4 11" id="KW-0547">Nucleotide-binding</keyword>
<dbReference type="Pfam" id="PF17207">
    <property type="entry name" value="MCM_OB"/>
    <property type="match status" value="1"/>
</dbReference>
<comment type="catalytic activity">
    <reaction evidence="12">
        <text>ATP + H2O = ADP + phosphate + H(+)</text>
        <dbReference type="Rhea" id="RHEA:13065"/>
        <dbReference type="ChEBI" id="CHEBI:15377"/>
        <dbReference type="ChEBI" id="CHEBI:15378"/>
        <dbReference type="ChEBI" id="CHEBI:30616"/>
        <dbReference type="ChEBI" id="CHEBI:43474"/>
        <dbReference type="ChEBI" id="CHEBI:456216"/>
        <dbReference type="EC" id="3.6.4.12"/>
    </reaction>
</comment>
<keyword evidence="3 12" id="KW-0235">DNA replication</keyword>
<dbReference type="PROSITE" id="PS50051">
    <property type="entry name" value="MCM_2"/>
    <property type="match status" value="1"/>
</dbReference>
<evidence type="ECO:0000256" key="2">
    <source>
        <dbReference type="ARBA" id="ARBA00008010"/>
    </source>
</evidence>
<dbReference type="GO" id="GO:0031261">
    <property type="term" value="C:DNA replication preinitiation complex"/>
    <property type="evidence" value="ECO:0007669"/>
    <property type="project" value="UniProtKB-ARBA"/>
</dbReference>
<dbReference type="GO" id="GO:0006270">
    <property type="term" value="P:DNA replication initiation"/>
    <property type="evidence" value="ECO:0007669"/>
    <property type="project" value="UniProtKB-UniRule"/>
</dbReference>
<evidence type="ECO:0000256" key="1">
    <source>
        <dbReference type="ARBA" id="ARBA00004123"/>
    </source>
</evidence>
<dbReference type="GO" id="GO:0043596">
    <property type="term" value="C:nuclear replication fork"/>
    <property type="evidence" value="ECO:0007669"/>
    <property type="project" value="UniProtKB-ARBA"/>
</dbReference>
<dbReference type="Pfam" id="PF17855">
    <property type="entry name" value="MCM_lid"/>
    <property type="match status" value="1"/>
</dbReference>
<dbReference type="InterPro" id="IPR041562">
    <property type="entry name" value="MCM_lid"/>
</dbReference>
<dbReference type="Pfam" id="PF18263">
    <property type="entry name" value="WHD_MCM6"/>
    <property type="match status" value="1"/>
</dbReference>
<name>A0A9N9A5M4_9GLOM</name>
<evidence type="ECO:0000256" key="10">
    <source>
        <dbReference type="ARBA" id="ARBA00023306"/>
    </source>
</evidence>
<comment type="function">
    <text evidence="12">Acts as component of the MCM2-7 complex (MCM complex) which is the replicative helicase essential for 'once per cell cycle' DNA replication initiation and elongation in eukaryotic cells. The active ATPase sites in the MCM2-7 ring are formed through the interaction surfaces of two neighboring subunits such that a critical structure of a conserved arginine finger motif is provided in trans relative to the ATP-binding site of the Walker A box of the adjacent subunit. The six ATPase active sites, however, are likely to contribute differentially to the complex helicase activity.</text>
</comment>
<evidence type="ECO:0000256" key="3">
    <source>
        <dbReference type="ARBA" id="ARBA00022705"/>
    </source>
</evidence>
<sequence>MNLDSYDRHSEAEEVGTKKGPHKKKKFLGSIQKAQDEFASEYGCIFMDFCEEFYEGDNDGIRPYLEQLRYLSRTGKRILYVDFKHVMHYKQSDSLSKAISQQYYRLEPYLRRAVERLMEIYFPDQSKKSGVGNRYHGNQETGILDQNGYAQDENAQDQEFVTLEKSYSLEYSVAFYNLPSLNRIRDLKTDKIGTLMSICGTVTRTSEVRPELLYGKFVCQECKVEVENVEQQFSYTEPTMCQTPTCSNRDSWVLKIEESKFTDWQRVRIQENPNEIPTGSMPRTLEVILRHEMVEGAKPGNKCIFTGTPLVIPDIHQLGIPGVGAEVQRDTRNNRFKGADGLANAGVTGLKSLGARDLSYKISFLACTVHSVDAKRDAYNRLTEVDDIENDHEAFVKSMKGMEKELLDEMSSDERIFDNLVKSIAPSVFGHEIIKKGVLLQLLGGVHKETAEGMNLRGDVNVCIVGDPSTSKSQFLKYACQIHPRAIFTSGKASSAAGLTAAVVKDEESGDFTIEAGALMLADNGICAIDEFDKMDISDQVAIHEAMEQQTISIAKAGIHATLNARTSILAAANPNGGRYNKRLSLRRNISMSAPIMSRFDLFFVVLDECKPDIDQMIAEHIVEIHRRGDDSINPPYDTETLQRYIRYARTFKPKISQDSKRLLVEKYKQLRQDDASGAAQNSYRITVRQLESMIRLSEAIAKAHCKNEVIPDFVNEASKLIQQSIIHVYHDDIVLRDEVQPTQNNQVAMDVDNDAGESSSSNQQSQDIKITREELIRIQDAILAKLLSSENRTCREEDLVQWYIEQCEDTLTSESEVEAEEKKFKLVVKHLLKEKYLQKVPRGSREGIDLDEDQEYDQMDLEQEESDELTIHQNVDMDNC</sequence>
<dbReference type="GO" id="GO:0016787">
    <property type="term" value="F:hydrolase activity"/>
    <property type="evidence" value="ECO:0007669"/>
    <property type="project" value="UniProtKB-KW"/>
</dbReference>
<dbReference type="EMBL" id="CAJVQA010001527">
    <property type="protein sequence ID" value="CAG8517563.1"/>
    <property type="molecule type" value="Genomic_DNA"/>
</dbReference>
<evidence type="ECO:0000256" key="4">
    <source>
        <dbReference type="ARBA" id="ARBA00022741"/>
    </source>
</evidence>
<evidence type="ECO:0000256" key="13">
    <source>
        <dbReference type="SAM" id="MobiDB-lite"/>
    </source>
</evidence>
<dbReference type="Gene3D" id="2.40.50.140">
    <property type="entry name" value="Nucleic acid-binding proteins"/>
    <property type="match status" value="1"/>
</dbReference>
<dbReference type="Gene3D" id="2.20.28.10">
    <property type="match status" value="1"/>
</dbReference>
<keyword evidence="8 11" id="KW-0238">DNA-binding</keyword>
<dbReference type="Gene3D" id="1.20.58.870">
    <property type="match status" value="1"/>
</dbReference>
<keyword evidence="9" id="KW-0539">Nucleus</keyword>
<dbReference type="Proteomes" id="UP000789759">
    <property type="component" value="Unassembled WGS sequence"/>
</dbReference>
<keyword evidence="10 12" id="KW-0131">Cell cycle</keyword>
<dbReference type="Pfam" id="PF00493">
    <property type="entry name" value="MCM"/>
    <property type="match status" value="1"/>
</dbReference>
<dbReference type="SUPFAM" id="SSF52540">
    <property type="entry name" value="P-loop containing nucleoside triphosphate hydrolases"/>
    <property type="match status" value="1"/>
</dbReference>
<dbReference type="SMART" id="SM00350">
    <property type="entry name" value="MCM"/>
    <property type="match status" value="1"/>
</dbReference>
<dbReference type="PRINTS" id="PR01657">
    <property type="entry name" value="MCMFAMILY"/>
</dbReference>
<dbReference type="AlphaFoldDB" id="A0A9N9A5M4"/>
<dbReference type="InterPro" id="IPR008049">
    <property type="entry name" value="MCM6"/>
</dbReference>
<protein>
    <recommendedName>
        <fullName evidence="12">DNA replication licensing factor MCM6</fullName>
        <ecNumber evidence="12">3.6.4.12</ecNumber>
    </recommendedName>
</protein>
<dbReference type="InterPro" id="IPR018525">
    <property type="entry name" value="MCM_CS"/>
</dbReference>
<keyword evidence="16" id="KW-1185">Reference proteome</keyword>
<dbReference type="GO" id="GO:0005524">
    <property type="term" value="F:ATP binding"/>
    <property type="evidence" value="ECO:0007669"/>
    <property type="project" value="UniProtKB-UniRule"/>
</dbReference>
<dbReference type="OrthoDB" id="1744952at2759"/>
<dbReference type="Gene3D" id="3.30.1640.10">
    <property type="entry name" value="mini-chromosome maintenance (MCM) complex, chain A, domain 1"/>
    <property type="match status" value="1"/>
</dbReference>
<dbReference type="GO" id="GO:1902969">
    <property type="term" value="P:mitotic DNA replication"/>
    <property type="evidence" value="ECO:0007669"/>
    <property type="project" value="TreeGrafter"/>
</dbReference>
<dbReference type="CDD" id="cd17757">
    <property type="entry name" value="MCM6"/>
    <property type="match status" value="1"/>
</dbReference>
<feature type="compositionally biased region" description="Basic and acidic residues" evidence="13">
    <location>
        <begin position="1"/>
        <end position="17"/>
    </location>
</feature>
<evidence type="ECO:0000313" key="15">
    <source>
        <dbReference type="EMBL" id="CAG8517563.1"/>
    </source>
</evidence>
<reference evidence="15" key="1">
    <citation type="submission" date="2021-06" db="EMBL/GenBank/DDBJ databases">
        <authorList>
            <person name="Kallberg Y."/>
            <person name="Tangrot J."/>
            <person name="Rosling A."/>
        </authorList>
    </citation>
    <scope>NUCLEOTIDE SEQUENCE</scope>
    <source>
        <strain evidence="15">FL966</strain>
    </source>
</reference>
<proteinExistence type="inferred from homology"/>
<dbReference type="SUPFAM" id="SSF50249">
    <property type="entry name" value="Nucleic acid-binding proteins"/>
    <property type="match status" value="1"/>
</dbReference>
<dbReference type="PANTHER" id="PTHR11630:SF43">
    <property type="entry name" value="DNA REPLICATION LICENSING FACTOR MCM6"/>
    <property type="match status" value="1"/>
</dbReference>
<dbReference type="GO" id="GO:0005656">
    <property type="term" value="C:nuclear pre-replicative complex"/>
    <property type="evidence" value="ECO:0007669"/>
    <property type="project" value="UniProtKB-ARBA"/>
</dbReference>
<dbReference type="EC" id="3.6.4.12" evidence="12"/>
<dbReference type="InterPro" id="IPR027417">
    <property type="entry name" value="P-loop_NTPase"/>
</dbReference>
<comment type="similarity">
    <text evidence="2 11">Belongs to the MCM family.</text>
</comment>
<dbReference type="FunFam" id="3.40.50.300:FF:000115">
    <property type="entry name" value="DNA helicase"/>
    <property type="match status" value="1"/>
</dbReference>
<dbReference type="Gene3D" id="3.40.50.300">
    <property type="entry name" value="P-loop containing nucleotide triphosphate hydrolases"/>
    <property type="match status" value="1"/>
</dbReference>
<feature type="region of interest" description="Disordered" evidence="13">
    <location>
        <begin position="1"/>
        <end position="23"/>
    </location>
</feature>
<dbReference type="GO" id="GO:0006279">
    <property type="term" value="P:premeiotic DNA replication"/>
    <property type="evidence" value="ECO:0007669"/>
    <property type="project" value="UniProtKB-ARBA"/>
</dbReference>
<dbReference type="PANTHER" id="PTHR11630">
    <property type="entry name" value="DNA REPLICATION LICENSING FACTOR MCM FAMILY MEMBER"/>
    <property type="match status" value="1"/>
</dbReference>
<dbReference type="GO" id="GO:0042555">
    <property type="term" value="C:MCM complex"/>
    <property type="evidence" value="ECO:0007669"/>
    <property type="project" value="UniProtKB-UniRule"/>
</dbReference>
<comment type="subunit">
    <text evidence="12">Component of the MCM2-7 complex.</text>
</comment>
<dbReference type="InterPro" id="IPR041024">
    <property type="entry name" value="Mcm6_C"/>
</dbReference>
<dbReference type="GO" id="GO:0000727">
    <property type="term" value="P:double-strand break repair via break-induced replication"/>
    <property type="evidence" value="ECO:0007669"/>
    <property type="project" value="TreeGrafter"/>
</dbReference>
<accession>A0A9N9A5M4</accession>
<dbReference type="GO" id="GO:0097373">
    <property type="term" value="C:MCM core complex"/>
    <property type="evidence" value="ECO:0007669"/>
    <property type="project" value="UniProtKB-ARBA"/>
</dbReference>
<dbReference type="InterPro" id="IPR033762">
    <property type="entry name" value="MCM_OB"/>
</dbReference>
<dbReference type="InterPro" id="IPR012340">
    <property type="entry name" value="NA-bd_OB-fold"/>
</dbReference>
<keyword evidence="6 12" id="KW-0347">Helicase</keyword>
<organism evidence="15 16">
    <name type="scientific">Cetraspora pellucida</name>
    <dbReference type="NCBI Taxonomy" id="1433469"/>
    <lineage>
        <taxon>Eukaryota</taxon>
        <taxon>Fungi</taxon>
        <taxon>Fungi incertae sedis</taxon>
        <taxon>Mucoromycota</taxon>
        <taxon>Glomeromycotina</taxon>
        <taxon>Glomeromycetes</taxon>
        <taxon>Diversisporales</taxon>
        <taxon>Gigasporaceae</taxon>
        <taxon>Cetraspora</taxon>
    </lineage>
</organism>
<keyword evidence="7 11" id="KW-0067">ATP-binding</keyword>
<evidence type="ECO:0000256" key="6">
    <source>
        <dbReference type="ARBA" id="ARBA00022806"/>
    </source>
</evidence>
<evidence type="ECO:0000256" key="12">
    <source>
        <dbReference type="RuleBase" id="RU368064"/>
    </source>
</evidence>
<feature type="region of interest" description="Disordered" evidence="13">
    <location>
        <begin position="862"/>
        <end position="881"/>
    </location>
</feature>
<evidence type="ECO:0000256" key="7">
    <source>
        <dbReference type="ARBA" id="ARBA00022840"/>
    </source>
</evidence>
<evidence type="ECO:0000256" key="5">
    <source>
        <dbReference type="ARBA" id="ARBA00022801"/>
    </source>
</evidence>
<dbReference type="InterPro" id="IPR027925">
    <property type="entry name" value="MCM_N"/>
</dbReference>
<dbReference type="GO" id="GO:0003697">
    <property type="term" value="F:single-stranded DNA binding"/>
    <property type="evidence" value="ECO:0007669"/>
    <property type="project" value="TreeGrafter"/>
</dbReference>
<gene>
    <name evidence="15" type="ORF">CPELLU_LOCUS3223</name>
</gene>
<comment type="caution">
    <text evidence="15">The sequence shown here is derived from an EMBL/GenBank/DDBJ whole genome shotgun (WGS) entry which is preliminary data.</text>
</comment>
<dbReference type="PROSITE" id="PS00847">
    <property type="entry name" value="MCM_1"/>
    <property type="match status" value="1"/>
</dbReference>
<evidence type="ECO:0000313" key="16">
    <source>
        <dbReference type="Proteomes" id="UP000789759"/>
    </source>
</evidence>
<dbReference type="FunFam" id="2.20.28.10:FF:000003">
    <property type="entry name" value="DNA helicase"/>
    <property type="match status" value="1"/>
</dbReference>
<dbReference type="InterPro" id="IPR001208">
    <property type="entry name" value="MCM_dom"/>
</dbReference>
<comment type="subcellular location">
    <subcellularLocation>
        <location evidence="1 12">Nucleus</location>
    </subcellularLocation>
</comment>